<gene>
    <name evidence="4" type="ORF">A7456_06230</name>
    <name evidence="6" type="ORF">I6G26_00040</name>
    <name evidence="5" type="ORF">I6G26_00245</name>
</gene>
<dbReference type="Pfam" id="PF01051">
    <property type="entry name" value="Rep3_N"/>
    <property type="match status" value="1"/>
</dbReference>
<dbReference type="Pfam" id="PF21205">
    <property type="entry name" value="Rep3_C"/>
    <property type="match status" value="1"/>
</dbReference>
<dbReference type="EMBL" id="CP065727">
    <property type="protein sequence ID" value="QPT43558.1"/>
    <property type="molecule type" value="Genomic_DNA"/>
</dbReference>
<feature type="domain" description="Initiator Rep protein WH1" evidence="3">
    <location>
        <begin position="6"/>
        <end position="194"/>
    </location>
</feature>
<dbReference type="SUPFAM" id="SSF46785">
    <property type="entry name" value="Winged helix' DNA-binding domain"/>
    <property type="match status" value="2"/>
</dbReference>
<evidence type="ECO:0000313" key="6">
    <source>
        <dbReference type="EMBL" id="QPT43607.1"/>
    </source>
</evidence>
<dbReference type="InterPro" id="IPR000525">
    <property type="entry name" value="Initiator_Rep_WH1"/>
</dbReference>
<dbReference type="EMBL" id="CP065727">
    <property type="protein sequence ID" value="QPT43607.1"/>
    <property type="molecule type" value="Genomic_DNA"/>
</dbReference>
<dbReference type="InterPro" id="IPR036390">
    <property type="entry name" value="WH_DNA-bd_sf"/>
</dbReference>
<reference evidence="4 7" key="1">
    <citation type="submission" date="2016-05" db="EMBL/GenBank/DDBJ databases">
        <title>Draft genome sequence of Moraxella nonliquefaciens CCUG 348T.</title>
        <authorList>
            <person name="Salva-Serra F."/>
            <person name="Engstrom-Jakobsson H."/>
            <person name="Thorell K."/>
            <person name="Gonzales-Siles L."/>
            <person name="Karlsson R."/>
            <person name="Boulund F."/>
            <person name="Engstrand L."/>
            <person name="Kristiansson E."/>
            <person name="Moore E."/>
        </authorList>
    </citation>
    <scope>NUCLEOTIDE SEQUENCE [LARGE SCALE GENOMIC DNA]</scope>
    <source>
        <strain evidence="4 7">CCUG 348</strain>
    </source>
</reference>
<evidence type="ECO:0000313" key="8">
    <source>
        <dbReference type="Proteomes" id="UP000594834"/>
    </source>
</evidence>
<keyword evidence="8" id="KW-1185">Reference proteome</keyword>
<feature type="region of interest" description="Disordered" evidence="2">
    <location>
        <begin position="327"/>
        <end position="352"/>
    </location>
</feature>
<dbReference type="Gene3D" id="1.10.10.10">
    <property type="entry name" value="Winged helix-like DNA-binding domain superfamily/Winged helix DNA-binding domain"/>
    <property type="match status" value="2"/>
</dbReference>
<protein>
    <submittedName>
        <fullName evidence="5">RepB family plasmid replication initiator protein</fullName>
    </submittedName>
</protein>
<geneLocation type="plasmid" evidence="5 8">
    <name>unnamed</name>
</geneLocation>
<reference evidence="5 8" key="2">
    <citation type="submission" date="2020-12" db="EMBL/GenBank/DDBJ databases">
        <title>FDA dAtabase for Regulatory Grade micrObial Sequences (FDA-ARGOS): Supporting development and validation of Infectious Disease Dx tests.</title>
        <authorList>
            <person name="Sproer C."/>
            <person name="Gronow S."/>
            <person name="Severitt S."/>
            <person name="Schroder I."/>
            <person name="Tallon L."/>
            <person name="Sadzewicz L."/>
            <person name="Zhao X."/>
            <person name="Boylan J."/>
            <person name="Ott S."/>
            <person name="Bowen H."/>
            <person name="Vavikolanu K."/>
            <person name="Mehta A."/>
            <person name="Aluvathingal J."/>
            <person name="Nadendla S."/>
            <person name="Lowell S."/>
            <person name="Myers T."/>
            <person name="Yan Y."/>
            <person name="Sichtig H."/>
        </authorList>
    </citation>
    <scope>NUCLEOTIDE SEQUENCE [LARGE SCALE GENOMIC DNA]</scope>
    <source>
        <strain evidence="5 8">FDAARGOS_869</strain>
        <plasmid evidence="5 8">unnamed</plasmid>
    </source>
</reference>
<name>A0A1B8QHZ0_MORNO</name>
<dbReference type="Proteomes" id="UP000092575">
    <property type="component" value="Unassembled WGS sequence"/>
</dbReference>
<evidence type="ECO:0000256" key="2">
    <source>
        <dbReference type="SAM" id="MobiDB-lite"/>
    </source>
</evidence>
<dbReference type="InterPro" id="IPR036388">
    <property type="entry name" value="WH-like_DNA-bd_sf"/>
</dbReference>
<sequence>MSNDLITMDNSIVTSAYNLSVNEQRLIYCALKQMPKYDPKNPIREPLDPKTPFYITRDDFIELGANPDNVAKEIRQATRELMKKSLFVNTPEGVKEFHWLSEVLRYDRNAEQKLREKYPNPSDYKKYINALKMYNLIDALPTHKADDNIVARVVFHEKVIPLLSDLKASFTQFLLSDVAEFGSIYSYRIYQLFMQYLNKETGKGWTQIDFYDLRFMLMLLDKYSATKDLRVNVIDVAIKEINEKSPLKAKYELIKKGRKFVAVKFTFELKEKVKKTKENTERDPKTPDIFDNLTDKEREIIAQKNAYADQIGATELHRQNLIKKALEQHRQAERSEQERKQREKAERLAQEQQDKERLELAKRQFEQILASDGLINAYIANNIVAKYLSGLQKIRFEQGDFRGVFEMERYKFEQLHEWQRLNLKFLD</sequence>
<keyword evidence="5" id="KW-0614">Plasmid</keyword>
<organism evidence="4 7">
    <name type="scientific">Moraxella nonliquefaciens</name>
    <dbReference type="NCBI Taxonomy" id="478"/>
    <lineage>
        <taxon>Bacteria</taxon>
        <taxon>Pseudomonadati</taxon>
        <taxon>Pseudomonadota</taxon>
        <taxon>Gammaproteobacteria</taxon>
        <taxon>Moraxellales</taxon>
        <taxon>Moraxellaceae</taxon>
        <taxon>Moraxella</taxon>
    </lineage>
</organism>
<accession>A0A1B8QHZ0</accession>
<dbReference type="AlphaFoldDB" id="A0A1B8QHZ0"/>
<evidence type="ECO:0000259" key="3">
    <source>
        <dbReference type="Pfam" id="PF01051"/>
    </source>
</evidence>
<evidence type="ECO:0000313" key="7">
    <source>
        <dbReference type="Proteomes" id="UP000092575"/>
    </source>
</evidence>
<dbReference type="GO" id="GO:0003887">
    <property type="term" value="F:DNA-directed DNA polymerase activity"/>
    <property type="evidence" value="ECO:0007669"/>
    <property type="project" value="InterPro"/>
</dbReference>
<evidence type="ECO:0000313" key="4">
    <source>
        <dbReference type="EMBL" id="OBX82997.1"/>
    </source>
</evidence>
<dbReference type="EMBL" id="LXTW01000033">
    <property type="protein sequence ID" value="OBX82997.1"/>
    <property type="molecule type" value="Genomic_DNA"/>
</dbReference>
<dbReference type="STRING" id="478.A7456_06230"/>
<evidence type="ECO:0000313" key="5">
    <source>
        <dbReference type="EMBL" id="QPT43558.1"/>
    </source>
</evidence>
<evidence type="ECO:0000256" key="1">
    <source>
        <dbReference type="ARBA" id="ARBA00038283"/>
    </source>
</evidence>
<dbReference type="Proteomes" id="UP000594834">
    <property type="component" value="Plasmid unnamed"/>
</dbReference>
<dbReference type="GO" id="GO:0006270">
    <property type="term" value="P:DNA replication initiation"/>
    <property type="evidence" value="ECO:0007669"/>
    <property type="project" value="InterPro"/>
</dbReference>
<comment type="similarity">
    <text evidence="1">Belongs to the initiator RepB protein family.</text>
</comment>
<proteinExistence type="inferred from homology"/>